<comment type="caution">
    <text evidence="1">The sequence shown here is derived from an EMBL/GenBank/DDBJ whole genome shotgun (WGS) entry which is preliminary data.</text>
</comment>
<sequence>MLLKLVKSLASGKSVASGDVKPECYTDPDCPTCYVNCVDKCVFWTTCM</sequence>
<organism evidence="1 2">
    <name type="scientific">Paenactinomyces guangxiensis</name>
    <dbReference type="NCBI Taxonomy" id="1490290"/>
    <lineage>
        <taxon>Bacteria</taxon>
        <taxon>Bacillati</taxon>
        <taxon>Bacillota</taxon>
        <taxon>Bacilli</taxon>
        <taxon>Bacillales</taxon>
        <taxon>Thermoactinomycetaceae</taxon>
        <taxon>Paenactinomyces</taxon>
    </lineage>
</organism>
<gene>
    <name evidence="1" type="ORF">H1191_19600</name>
</gene>
<dbReference type="AlphaFoldDB" id="A0A7W1WV95"/>
<dbReference type="Proteomes" id="UP000535491">
    <property type="component" value="Unassembled WGS sequence"/>
</dbReference>
<name>A0A7W1WV95_9BACL</name>
<keyword evidence="2" id="KW-1185">Reference proteome</keyword>
<reference evidence="1 2" key="1">
    <citation type="submission" date="2020-07" db="EMBL/GenBank/DDBJ databases">
        <authorList>
            <person name="Feng H."/>
        </authorList>
    </citation>
    <scope>NUCLEOTIDE SEQUENCE [LARGE SCALE GENOMIC DNA]</scope>
    <source>
        <strain evidence="2">s-10</strain>
    </source>
</reference>
<protein>
    <submittedName>
        <fullName evidence="1">Uncharacterized protein</fullName>
    </submittedName>
</protein>
<evidence type="ECO:0000313" key="1">
    <source>
        <dbReference type="EMBL" id="MBA4496466.1"/>
    </source>
</evidence>
<proteinExistence type="predicted"/>
<dbReference type="RefSeq" id="WP_181754917.1">
    <property type="nucleotide sequence ID" value="NZ_JACEIQ010000036.1"/>
</dbReference>
<accession>A0A7W1WV95</accession>
<evidence type="ECO:0000313" key="2">
    <source>
        <dbReference type="Proteomes" id="UP000535491"/>
    </source>
</evidence>
<dbReference type="EMBL" id="JACEIQ010000036">
    <property type="protein sequence ID" value="MBA4496466.1"/>
    <property type="molecule type" value="Genomic_DNA"/>
</dbReference>